<organism evidence="4 5">
    <name type="scientific">[Mycoplasma] phocae</name>
    <dbReference type="NCBI Taxonomy" id="142651"/>
    <lineage>
        <taxon>Bacteria</taxon>
        <taxon>Bacillati</taxon>
        <taxon>Mycoplasmatota</taxon>
        <taxon>Mycoplasmoidales</taxon>
        <taxon>Metamycoplasmataceae</taxon>
        <taxon>Metamycoplasma</taxon>
    </lineage>
</organism>
<sequence length="748" mass="87204">MQEYSTIQGYFTKILWISEKGDVVICSFKIQKNDVLNHVMTNKFNSISVIFKNNLFNLQEIILDEKIYQIQVLANKFSKYPNSYTAKSISHVKENDNYKVNYIVKFLKSANFRGIGEEKSWAIVNDLGVDAISKIINDDSIDYKKYNISEENWKQAKEFLIENPQLVEDQLLFLKLNLSPSLYEIILKQFLTLNIFIEKYKENFYKFFLENKKVKLDDIDKLSTHFNYPNHPFKKATHVYKAISDYFFSSGNTRIKKNEVHETLAKNISYDPNWPRDKKEFSDSINLLIEDFYLIELNYDGEIFLTTKEIYEMEKYIIERLVAINHKSKLIPIPFKDSRKYHDLQLKAITSALSEKLVLITGSPGTGKTLITNEIINQLLTKYHEKDIAVVTPTGRATININNQQRKLKASTIHSFLEWDPENDRFNVNENYPKNIECLIIDEFSMVSVDIFFSLLKGLNKRYLKKIILVGDKDQLPAIGPGYLINDFIENKIFNTIFLSKIYRQSENYEIIKDAISINSGKWPKFDGKSSQFIETKREKLKEKIKEYIEKLLETGYTKRDIAILSPIYNYDTGIDEINDCISDFYRNLEKQEIIKYREKNYAIDDKIINLTNDPKAKIFNGEIGYISKFTLENKKNSSEKLLTHISVDFEDSEKTVTFSRSDFLANTYPAYCTSVHKYQGSECKAVIIVLFSEAKRLLSKKLIYTAITRAKNYSVILGEKEALIEGIQNDGDSKRITNISKLWNEVK</sequence>
<dbReference type="SUPFAM" id="SSF52540">
    <property type="entry name" value="P-loop containing nucleoside triphosphate hydrolases"/>
    <property type="match status" value="1"/>
</dbReference>
<dbReference type="EMBL" id="CP029295">
    <property type="protein sequence ID" value="AXE60982.1"/>
    <property type="molecule type" value="Genomic_DNA"/>
</dbReference>
<dbReference type="InterPro" id="IPR050534">
    <property type="entry name" value="Coronavir_polyprotein_1ab"/>
</dbReference>
<dbReference type="CDD" id="cd17933">
    <property type="entry name" value="DEXSc_RecD-like"/>
    <property type="match status" value="1"/>
</dbReference>
<gene>
    <name evidence="4" type="ORF">DA803_02715</name>
</gene>
<dbReference type="GO" id="GO:0005524">
    <property type="term" value="F:ATP binding"/>
    <property type="evidence" value="ECO:0007669"/>
    <property type="project" value="UniProtKB-KW"/>
</dbReference>
<dbReference type="PANTHER" id="PTHR43788">
    <property type="entry name" value="DNA2/NAM7 HELICASE FAMILY MEMBER"/>
    <property type="match status" value="1"/>
</dbReference>
<dbReference type="GO" id="GO:0003678">
    <property type="term" value="F:DNA helicase activity"/>
    <property type="evidence" value="ECO:0007669"/>
    <property type="project" value="UniProtKB-ARBA"/>
</dbReference>
<dbReference type="AlphaFoldDB" id="A0A2Z5IQT9"/>
<keyword evidence="5" id="KW-1185">Reference proteome</keyword>
<accession>A0A2Z5IQT9</accession>
<evidence type="ECO:0000259" key="3">
    <source>
        <dbReference type="Pfam" id="PF13538"/>
    </source>
</evidence>
<keyword evidence="2" id="KW-0067">ATP-binding</keyword>
<dbReference type="CDD" id="cd18809">
    <property type="entry name" value="SF1_C_RecD"/>
    <property type="match status" value="1"/>
</dbReference>
<proteinExistence type="predicted"/>
<dbReference type="InterPro" id="IPR027417">
    <property type="entry name" value="P-loop_NTPase"/>
</dbReference>
<name>A0A2Z5IQT9_9BACT</name>
<dbReference type="KEGG" id="mpho:DA803_02715"/>
<evidence type="ECO:0000256" key="1">
    <source>
        <dbReference type="ARBA" id="ARBA00022741"/>
    </source>
</evidence>
<dbReference type="Pfam" id="PF13245">
    <property type="entry name" value="AAA_19"/>
    <property type="match status" value="1"/>
</dbReference>
<dbReference type="Gene3D" id="2.30.30.940">
    <property type="match status" value="1"/>
</dbReference>
<dbReference type="InterPro" id="IPR027785">
    <property type="entry name" value="UvrD-like_helicase_C"/>
</dbReference>
<keyword evidence="1" id="KW-0547">Nucleotide-binding</keyword>
<dbReference type="Pfam" id="PF13538">
    <property type="entry name" value="UvrD_C_2"/>
    <property type="match status" value="1"/>
</dbReference>
<evidence type="ECO:0000256" key="2">
    <source>
        <dbReference type="ARBA" id="ARBA00022840"/>
    </source>
</evidence>
<feature type="domain" description="UvrD-like helicase C-terminal" evidence="3">
    <location>
        <begin position="670"/>
        <end position="717"/>
    </location>
</feature>
<protein>
    <submittedName>
        <fullName evidence="4">Exodeoxyribonuclease V subunit alpha</fullName>
    </submittedName>
</protein>
<evidence type="ECO:0000313" key="5">
    <source>
        <dbReference type="Proteomes" id="UP000252477"/>
    </source>
</evidence>
<reference evidence="4 5" key="1">
    <citation type="submission" date="2018-05" db="EMBL/GenBank/DDBJ databases">
        <title>Annotation of the Mycoplasma phocidae genome.</title>
        <authorList>
            <person name="Brown D.R."/>
            <person name="Kutish G.F."/>
            <person name="Frasca S.Jr."/>
        </authorList>
    </citation>
    <scope>NUCLEOTIDE SEQUENCE [LARGE SCALE GENOMIC DNA]</scope>
    <source>
        <strain evidence="4 5">105</strain>
    </source>
</reference>
<dbReference type="OrthoDB" id="9803432at2"/>
<dbReference type="PANTHER" id="PTHR43788:SF6">
    <property type="entry name" value="DNA HELICASE B"/>
    <property type="match status" value="1"/>
</dbReference>
<dbReference type="Gene3D" id="3.40.50.300">
    <property type="entry name" value="P-loop containing nucleotide triphosphate hydrolases"/>
    <property type="match status" value="2"/>
</dbReference>
<evidence type="ECO:0000313" key="4">
    <source>
        <dbReference type="EMBL" id="AXE60982.1"/>
    </source>
</evidence>
<dbReference type="Proteomes" id="UP000252477">
    <property type="component" value="Chromosome"/>
</dbReference>